<accession>A0A5N6HUZ0</accession>
<keyword evidence="2" id="KW-1185">Reference proteome</keyword>
<organism evidence="1 2">
    <name type="scientific">Aspergillus pseudonomiae</name>
    <dbReference type="NCBI Taxonomy" id="1506151"/>
    <lineage>
        <taxon>Eukaryota</taxon>
        <taxon>Fungi</taxon>
        <taxon>Dikarya</taxon>
        <taxon>Ascomycota</taxon>
        <taxon>Pezizomycotina</taxon>
        <taxon>Eurotiomycetes</taxon>
        <taxon>Eurotiomycetidae</taxon>
        <taxon>Eurotiales</taxon>
        <taxon>Aspergillaceae</taxon>
        <taxon>Aspergillus</taxon>
        <taxon>Aspergillus subgen. Circumdati</taxon>
    </lineage>
</organism>
<protein>
    <submittedName>
        <fullName evidence="1">Uncharacterized protein</fullName>
    </submittedName>
</protein>
<name>A0A5N7DQW5_9EURO</name>
<accession>A0A5N7DQW5</accession>
<sequence length="64" mass="7271">MYGLACMAGIEKGMRSTSLTVPLLLIYLFAWVLAHREYGIKWMHCLGLPCVVLPLFLHNTYLSN</sequence>
<evidence type="ECO:0000313" key="2">
    <source>
        <dbReference type="Proteomes" id="UP000325579"/>
    </source>
</evidence>
<proteinExistence type="predicted"/>
<reference evidence="1 2" key="1">
    <citation type="submission" date="2019-04" db="EMBL/GenBank/DDBJ databases">
        <authorList>
            <consortium name="DOE Joint Genome Institute"/>
            <person name="Mondo S."/>
            <person name="Kjaerbolling I."/>
            <person name="Vesth T."/>
            <person name="Frisvad J.C."/>
            <person name="Nybo J.L."/>
            <person name="Theobald S."/>
            <person name="Kildgaard S."/>
            <person name="Isbrandt T."/>
            <person name="Kuo A."/>
            <person name="Sato A."/>
            <person name="Lyhne E.K."/>
            <person name="Kogle M.E."/>
            <person name="Wiebenga A."/>
            <person name="Kun R.S."/>
            <person name="Lubbers R.J."/>
            <person name="Makela M.R."/>
            <person name="Barry K."/>
            <person name="Chovatia M."/>
            <person name="Clum A."/>
            <person name="Daum C."/>
            <person name="Haridas S."/>
            <person name="He G."/>
            <person name="LaButti K."/>
            <person name="Lipzen A."/>
            <person name="Riley R."/>
            <person name="Salamov A."/>
            <person name="Simmons B.A."/>
            <person name="Magnuson J.K."/>
            <person name="Henrissat B."/>
            <person name="Mortensen U.H."/>
            <person name="Larsen T.O."/>
            <person name="Devries R.P."/>
            <person name="Grigoriev I.V."/>
            <person name="Machida M."/>
            <person name="Baker S.E."/>
            <person name="Andersen M.R."/>
            <person name="Cantor M.N."/>
            <person name="Hua S.X."/>
        </authorList>
    </citation>
    <scope>NUCLEOTIDE SEQUENCE [LARGE SCALE GENOMIC DNA]</scope>
    <source>
        <strain evidence="1 2">CBS 119388</strain>
    </source>
</reference>
<dbReference type="AlphaFoldDB" id="A0A5N7DQW5"/>
<dbReference type="EMBL" id="ML736742">
    <property type="protein sequence ID" value="KAE8408776.1"/>
    <property type="molecule type" value="Genomic_DNA"/>
</dbReference>
<gene>
    <name evidence="1" type="ORF">BDV37DRAFT_157972</name>
</gene>
<dbReference type="RefSeq" id="XP_031946095.1">
    <property type="nucleotide sequence ID" value="XM_032079104.1"/>
</dbReference>
<dbReference type="Proteomes" id="UP000325579">
    <property type="component" value="Unassembled WGS sequence"/>
</dbReference>
<evidence type="ECO:0000313" key="1">
    <source>
        <dbReference type="EMBL" id="KAE8408776.1"/>
    </source>
</evidence>
<dbReference type="GeneID" id="43663795"/>